<organism evidence="2 3">
    <name type="scientific">Candidatus Blautia stercorigallinarum</name>
    <dbReference type="NCBI Taxonomy" id="2838501"/>
    <lineage>
        <taxon>Bacteria</taxon>
        <taxon>Bacillati</taxon>
        <taxon>Bacillota</taxon>
        <taxon>Clostridia</taxon>
        <taxon>Lachnospirales</taxon>
        <taxon>Lachnospiraceae</taxon>
        <taxon>Blautia</taxon>
    </lineage>
</organism>
<name>A0A9D1TGL1_9FIRM</name>
<reference evidence="2" key="1">
    <citation type="journal article" date="2021" name="PeerJ">
        <title>Extensive microbial diversity within the chicken gut microbiome revealed by metagenomics and culture.</title>
        <authorList>
            <person name="Gilroy R."/>
            <person name="Ravi A."/>
            <person name="Getino M."/>
            <person name="Pursley I."/>
            <person name="Horton D.L."/>
            <person name="Alikhan N.F."/>
            <person name="Baker D."/>
            <person name="Gharbi K."/>
            <person name="Hall N."/>
            <person name="Watson M."/>
            <person name="Adriaenssens E.M."/>
            <person name="Foster-Nyarko E."/>
            <person name="Jarju S."/>
            <person name="Secka A."/>
            <person name="Antonio M."/>
            <person name="Oren A."/>
            <person name="Chaudhuri R.R."/>
            <person name="La Ragione R."/>
            <person name="Hildebrand F."/>
            <person name="Pallen M.J."/>
        </authorList>
    </citation>
    <scope>NUCLEOTIDE SEQUENCE</scope>
    <source>
        <strain evidence="2">CHK195-9823</strain>
    </source>
</reference>
<evidence type="ECO:0000313" key="3">
    <source>
        <dbReference type="Proteomes" id="UP000886814"/>
    </source>
</evidence>
<reference evidence="2" key="2">
    <citation type="submission" date="2021-04" db="EMBL/GenBank/DDBJ databases">
        <authorList>
            <person name="Gilroy R."/>
        </authorList>
    </citation>
    <scope>NUCLEOTIDE SEQUENCE</scope>
    <source>
        <strain evidence="2">CHK195-9823</strain>
    </source>
</reference>
<keyword evidence="1" id="KW-0812">Transmembrane</keyword>
<feature type="transmembrane region" description="Helical" evidence="1">
    <location>
        <begin position="200"/>
        <end position="224"/>
    </location>
</feature>
<dbReference type="EMBL" id="DXIQ01000058">
    <property type="protein sequence ID" value="HIV39136.1"/>
    <property type="molecule type" value="Genomic_DNA"/>
</dbReference>
<keyword evidence="1" id="KW-0472">Membrane</keyword>
<feature type="transmembrane region" description="Helical" evidence="1">
    <location>
        <begin position="122"/>
        <end position="140"/>
    </location>
</feature>
<dbReference type="InterPro" id="IPR021359">
    <property type="entry name" value="DUF2812"/>
</dbReference>
<evidence type="ECO:0000256" key="1">
    <source>
        <dbReference type="SAM" id="Phobius"/>
    </source>
</evidence>
<comment type="caution">
    <text evidence="2">The sequence shown here is derived from an EMBL/GenBank/DDBJ whole genome shotgun (WGS) entry which is preliminary data.</text>
</comment>
<dbReference type="AlphaFoldDB" id="A0A9D1TGL1"/>
<feature type="transmembrane region" description="Helical" evidence="1">
    <location>
        <begin position="230"/>
        <end position="249"/>
    </location>
</feature>
<protein>
    <submittedName>
        <fullName evidence="2">DUF2812 domain-containing protein</fullName>
    </submittedName>
</protein>
<proteinExistence type="predicted"/>
<evidence type="ECO:0000313" key="2">
    <source>
        <dbReference type="EMBL" id="HIV39136.1"/>
    </source>
</evidence>
<dbReference type="Proteomes" id="UP000886814">
    <property type="component" value="Unassembled WGS sequence"/>
</dbReference>
<feature type="transmembrane region" description="Helical" evidence="1">
    <location>
        <begin position="261"/>
        <end position="281"/>
    </location>
</feature>
<feature type="transmembrane region" description="Helical" evidence="1">
    <location>
        <begin position="155"/>
        <end position="179"/>
    </location>
</feature>
<accession>A0A9D1TGL1</accession>
<keyword evidence="1" id="KW-1133">Transmembrane helix</keyword>
<gene>
    <name evidence="2" type="ORF">H9747_09120</name>
</gene>
<dbReference type="Pfam" id="PF11193">
    <property type="entry name" value="DUF2812"/>
    <property type="match status" value="1"/>
</dbReference>
<sequence>MRRKVIFGNFRYRECDNLALYLEKMARQGWIFKDWRLGMVFEKEEPQNLEYAVEVFSEGNENDTKPEPETEEFVVYCREAGWELVSSRKKLCIFRKIYQDAAPIMEPEERYRNIKKAERESGGRWAIFICILGLSMLNGLRTNNPGEWIFDNLELALWITLFCLFIHKLIWFLDFRYWTGRARRALDMGAEPFYGKEGEWIYFWIQIRWLFPYLIALVYLTLTFFAGDEISGGLLLTIFIVVVLYKGWMGLLKPQRYRHEMAFMMIILILPVMVYGLWLGLVPAAPKEEEKIETAYGGGTVSIEEDKRGIMGRAVTYEITPADPSLLPEESVTCELYETSHTWLLNRMEELWEKEETGKEILIRQQNTLIRIFGADQLDEDQILFIRQVLKLQKI</sequence>